<feature type="transmembrane region" description="Helical" evidence="1">
    <location>
        <begin position="51"/>
        <end position="74"/>
    </location>
</feature>
<feature type="transmembrane region" description="Helical" evidence="1">
    <location>
        <begin position="95"/>
        <end position="115"/>
    </location>
</feature>
<dbReference type="OrthoDB" id="10398793at2759"/>
<keyword evidence="1" id="KW-0472">Membrane</keyword>
<dbReference type="EMBL" id="JADBJN010000002">
    <property type="protein sequence ID" value="KAG5675882.1"/>
    <property type="molecule type" value="Genomic_DNA"/>
</dbReference>
<feature type="transmembrane region" description="Helical" evidence="1">
    <location>
        <begin position="135"/>
        <end position="158"/>
    </location>
</feature>
<organism evidence="2 3">
    <name type="scientific">Polypedilum vanderplanki</name>
    <name type="common">Sleeping chironomid midge</name>
    <dbReference type="NCBI Taxonomy" id="319348"/>
    <lineage>
        <taxon>Eukaryota</taxon>
        <taxon>Metazoa</taxon>
        <taxon>Ecdysozoa</taxon>
        <taxon>Arthropoda</taxon>
        <taxon>Hexapoda</taxon>
        <taxon>Insecta</taxon>
        <taxon>Pterygota</taxon>
        <taxon>Neoptera</taxon>
        <taxon>Endopterygota</taxon>
        <taxon>Diptera</taxon>
        <taxon>Nematocera</taxon>
        <taxon>Chironomoidea</taxon>
        <taxon>Chironomidae</taxon>
        <taxon>Chironominae</taxon>
        <taxon>Polypedilum</taxon>
        <taxon>Polypedilum</taxon>
    </lineage>
</organism>
<comment type="caution">
    <text evidence="2">The sequence shown here is derived from an EMBL/GenBank/DDBJ whole genome shotgun (WGS) entry which is preliminary data.</text>
</comment>
<keyword evidence="3" id="KW-1185">Reference proteome</keyword>
<name>A0A9J6C1I7_POLVA</name>
<evidence type="ECO:0000313" key="3">
    <source>
        <dbReference type="Proteomes" id="UP001107558"/>
    </source>
</evidence>
<evidence type="ECO:0000313" key="2">
    <source>
        <dbReference type="EMBL" id="KAG5675882.1"/>
    </source>
</evidence>
<protein>
    <submittedName>
        <fullName evidence="2">Uncharacterized protein</fullName>
    </submittedName>
</protein>
<keyword evidence="1" id="KW-0812">Transmembrane</keyword>
<dbReference type="AlphaFoldDB" id="A0A9J6C1I7"/>
<proteinExistence type="predicted"/>
<keyword evidence="1" id="KW-1133">Transmembrane helix</keyword>
<gene>
    <name evidence="2" type="ORF">PVAND_005748</name>
</gene>
<accession>A0A9J6C1I7</accession>
<sequence>MALTATKCMKIETAGLVIGWSYFVAFLLGFLAILVASVIGMKIYIAGGDGVLQALLIFFVMIVSLTVVGIFAFITQNFIKGVENRNIPKVRHFKFLIWFLLFLSFISLIIALIGATKTFDYQKSFDKPSTPPLGLEYVVLAIALFFFHFTILIIVDIIHKKFNHYEIREQIYKENLNLTVVSSYQPRKIQMKVPEIELPPPPSKF</sequence>
<evidence type="ECO:0000256" key="1">
    <source>
        <dbReference type="SAM" id="Phobius"/>
    </source>
</evidence>
<feature type="transmembrane region" description="Helical" evidence="1">
    <location>
        <begin position="20"/>
        <end position="45"/>
    </location>
</feature>
<dbReference type="Proteomes" id="UP001107558">
    <property type="component" value="Chromosome 2"/>
</dbReference>
<reference evidence="2" key="1">
    <citation type="submission" date="2021-03" db="EMBL/GenBank/DDBJ databases">
        <title>Chromosome level genome of the anhydrobiotic midge Polypedilum vanderplanki.</title>
        <authorList>
            <person name="Yoshida Y."/>
            <person name="Kikawada T."/>
            <person name="Gusev O."/>
        </authorList>
    </citation>
    <scope>NUCLEOTIDE SEQUENCE</scope>
    <source>
        <strain evidence="2">NIAS01</strain>
        <tissue evidence="2">Whole body or cell culture</tissue>
    </source>
</reference>